<name>A0A0S4MI26_ECHMU</name>
<dbReference type="Proteomes" id="UP000017246">
    <property type="component" value="Unassembled WGS sequence"/>
</dbReference>
<evidence type="ECO:0000313" key="2">
    <source>
        <dbReference type="Proteomes" id="UP000017246"/>
    </source>
</evidence>
<keyword evidence="2" id="KW-1185">Reference proteome</keyword>
<proteinExistence type="predicted"/>
<evidence type="ECO:0000313" key="1">
    <source>
        <dbReference type="EMBL" id="CUT98491.1"/>
    </source>
</evidence>
<dbReference type="EMBL" id="LN902359">
    <property type="protein sequence ID" value="CUT98491.1"/>
    <property type="molecule type" value="Genomic_DNA"/>
</dbReference>
<keyword evidence="1" id="KW-0804">Transcription</keyword>
<dbReference type="GO" id="GO:0000428">
    <property type="term" value="C:DNA-directed RNA polymerase complex"/>
    <property type="evidence" value="ECO:0007669"/>
    <property type="project" value="UniProtKB-KW"/>
</dbReference>
<reference evidence="1" key="2">
    <citation type="submission" date="2015-11" db="EMBL/GenBank/DDBJ databases">
        <authorList>
            <person name="Zhang Y."/>
            <person name="Guo Z."/>
        </authorList>
    </citation>
    <scope>NUCLEOTIDE SEQUENCE</scope>
</reference>
<sequence>MFSVFLALRNPHGTKCRSQAERRDIMLSAVRIDVDSLICGLDDGKYSTNGMEFSRNQLILEAGERLIFLQHLERSKQSHTLFCDFRFEDHFSFSFSHSSHPKS</sequence>
<organism evidence="1 2">
    <name type="scientific">Echinococcus multilocularis</name>
    <name type="common">Fox tapeworm</name>
    <dbReference type="NCBI Taxonomy" id="6211"/>
    <lineage>
        <taxon>Eukaryota</taxon>
        <taxon>Metazoa</taxon>
        <taxon>Spiralia</taxon>
        <taxon>Lophotrochozoa</taxon>
        <taxon>Platyhelminthes</taxon>
        <taxon>Cestoda</taxon>
        <taxon>Eucestoda</taxon>
        <taxon>Cyclophyllidea</taxon>
        <taxon>Taeniidae</taxon>
        <taxon>Echinococcus</taxon>
    </lineage>
</organism>
<protein>
    <submittedName>
        <fullName evidence="1">DNA-directed RNA polymerase</fullName>
    </submittedName>
</protein>
<dbReference type="AlphaFoldDB" id="A0A0S4MI26"/>
<reference evidence="1" key="1">
    <citation type="journal article" date="2013" name="Nature">
        <title>The genomes of four tapeworm species reveal adaptations to parasitism.</title>
        <authorList>
            <person name="Tsai I.J."/>
            <person name="Zarowiecki M."/>
            <person name="Holroyd N."/>
            <person name="Garciarrubio A."/>
            <person name="Sanchez-Flores A."/>
            <person name="Brooks K.L."/>
            <person name="Tracey A."/>
            <person name="Bobes R.J."/>
            <person name="Fragoso G."/>
            <person name="Sciutto E."/>
            <person name="Aslett M."/>
            <person name="Beasley H."/>
            <person name="Bennett H.M."/>
            <person name="Cai J."/>
            <person name="Camicia F."/>
            <person name="Clark R."/>
            <person name="Cucher M."/>
            <person name="De Silva N."/>
            <person name="Day T.A."/>
            <person name="Deplazes P."/>
            <person name="Estrada K."/>
            <person name="Fernandez C."/>
            <person name="Holland P.W."/>
            <person name="Hou J."/>
            <person name="Hu S."/>
            <person name="Huckvale T."/>
            <person name="Hung S.S."/>
            <person name="Kamenetzky L."/>
            <person name="Keane J.A."/>
            <person name="Kiss F."/>
            <person name="Koziol U."/>
            <person name="Lambert O."/>
            <person name="Liu K."/>
            <person name="Luo X."/>
            <person name="Luo Y."/>
            <person name="Macchiaroli N."/>
            <person name="Nichol S."/>
            <person name="Paps J."/>
            <person name="Parkinson J."/>
            <person name="Pouchkina-Stantcheva N."/>
            <person name="Riddiford N."/>
            <person name="Rosenzvit M."/>
            <person name="Salinas G."/>
            <person name="Wasmuth J.D."/>
            <person name="Zamanian M."/>
            <person name="Zheng Y."/>
            <person name="Cai X."/>
            <person name="Soberon X."/>
            <person name="Olson P.D."/>
            <person name="Laclette J.P."/>
            <person name="Brehm K."/>
            <person name="Berriman M."/>
            <person name="Garciarrubio A."/>
            <person name="Bobes R.J."/>
            <person name="Fragoso G."/>
            <person name="Sanchez-Flores A."/>
            <person name="Estrada K."/>
            <person name="Cevallos M.A."/>
            <person name="Morett E."/>
            <person name="Gonzalez V."/>
            <person name="Portillo T."/>
            <person name="Ochoa-Leyva A."/>
            <person name="Jose M.V."/>
            <person name="Sciutto E."/>
            <person name="Landa A."/>
            <person name="Jimenez L."/>
            <person name="Valdes V."/>
            <person name="Carrero J.C."/>
            <person name="Larralde C."/>
            <person name="Morales-Montor J."/>
            <person name="Limon-Lason J."/>
            <person name="Soberon X."/>
            <person name="Laclette J.P."/>
        </authorList>
    </citation>
    <scope>NUCLEOTIDE SEQUENCE [LARGE SCALE GENOMIC DNA]</scope>
</reference>
<accession>A0A0S4MI26</accession>
<keyword evidence="1" id="KW-0240">DNA-directed RNA polymerase</keyword>